<protein>
    <recommendedName>
        <fullName evidence="2">Endonuclease/exonuclease/phosphatase domain-containing protein</fullName>
    </recommendedName>
</protein>
<keyword evidence="1" id="KW-0812">Transmembrane</keyword>
<reference evidence="3" key="1">
    <citation type="submission" date="2023-08" db="EMBL/GenBank/DDBJ databases">
        <authorList>
            <person name="Audoor S."/>
            <person name="Bilcke G."/>
        </authorList>
    </citation>
    <scope>NUCLEOTIDE SEQUENCE</scope>
</reference>
<dbReference type="Gene3D" id="3.60.10.10">
    <property type="entry name" value="Endonuclease/exonuclease/phosphatase"/>
    <property type="match status" value="1"/>
</dbReference>
<keyword evidence="1" id="KW-1133">Transmembrane helix</keyword>
<dbReference type="PANTHER" id="PTHR12121">
    <property type="entry name" value="CARBON CATABOLITE REPRESSOR PROTEIN 4"/>
    <property type="match status" value="1"/>
</dbReference>
<dbReference type="Proteomes" id="UP001295423">
    <property type="component" value="Unassembled WGS sequence"/>
</dbReference>
<dbReference type="GO" id="GO:0000175">
    <property type="term" value="F:3'-5'-RNA exonuclease activity"/>
    <property type="evidence" value="ECO:0007669"/>
    <property type="project" value="TreeGrafter"/>
</dbReference>
<gene>
    <name evidence="3" type="ORF">CYCCA115_LOCUS12280</name>
</gene>
<evidence type="ECO:0000256" key="1">
    <source>
        <dbReference type="SAM" id="Phobius"/>
    </source>
</evidence>
<sequence length="591" mass="66115">MQTQTDVNEVMSTRYRHYALIRCAVASFISLFYPSLALSLSPNAEVAYAGETIPDVVLEFATPDDPIRNKDKARQSKEGPFFWTQNLGANASDAIARRYGQSVPDFTYSNSNKKPFSLLTWNILSQKLYDAQIKRQNDSTGMEQFGYSWMERLQWIVETLASVDADIVCLQEVDLEPFNQDLLPSMNRLGYNGAIQGGENVQEINRRKGKGKRAHLVATFWKSRFEPLDVNGFDQVDGAVLARGRTLTTLLQDQREGNPILAVINCHLEGHPRQYSARIKQLQHAMDDLVVRCAGVPLNGLCIAGDFNCELQSSACSTYLRIGRIGRKGGLGGVHGTSANAVPPSLLECDEAAKCLDPILEWGKPIPNDELEKVQPHPFRANSLCSCYPEFLGKQDARKHFTFCARPNRPVAGLDQIWYSSLSLKRLALRKPLSTSADRLRVLTNGLPAQRLPSDHLPIGTILDWNAVPYSSISSSSEQIQEIPQLQIRPKDLPAAPKPKSPIMAFTELDMLLVTCPYDSEKQREELEAIVDDVPDLPPDNQKPSSEQLKKLSEMKERRKQLLMGASESARTVMQRILKLKKEVVAYENAF</sequence>
<evidence type="ECO:0000313" key="4">
    <source>
        <dbReference type="Proteomes" id="UP001295423"/>
    </source>
</evidence>
<dbReference type="InterPro" id="IPR050410">
    <property type="entry name" value="CCR4/nocturin_mRNA_transcr"/>
</dbReference>
<dbReference type="InterPro" id="IPR036691">
    <property type="entry name" value="Endo/exonu/phosph_ase_sf"/>
</dbReference>
<dbReference type="PANTHER" id="PTHR12121:SF34">
    <property type="entry name" value="PROTEIN ANGEL"/>
    <property type="match status" value="1"/>
</dbReference>
<dbReference type="AlphaFoldDB" id="A0AAD2FRK7"/>
<keyword evidence="1" id="KW-0472">Membrane</keyword>
<dbReference type="SUPFAM" id="SSF56219">
    <property type="entry name" value="DNase I-like"/>
    <property type="match status" value="1"/>
</dbReference>
<evidence type="ECO:0000259" key="2">
    <source>
        <dbReference type="Pfam" id="PF03372"/>
    </source>
</evidence>
<proteinExistence type="predicted"/>
<dbReference type="EMBL" id="CAKOGP040001758">
    <property type="protein sequence ID" value="CAJ1949805.1"/>
    <property type="molecule type" value="Genomic_DNA"/>
</dbReference>
<feature type="transmembrane region" description="Helical" evidence="1">
    <location>
        <begin position="20"/>
        <end position="40"/>
    </location>
</feature>
<organism evidence="3 4">
    <name type="scientific">Cylindrotheca closterium</name>
    <dbReference type="NCBI Taxonomy" id="2856"/>
    <lineage>
        <taxon>Eukaryota</taxon>
        <taxon>Sar</taxon>
        <taxon>Stramenopiles</taxon>
        <taxon>Ochrophyta</taxon>
        <taxon>Bacillariophyta</taxon>
        <taxon>Bacillariophyceae</taxon>
        <taxon>Bacillariophycidae</taxon>
        <taxon>Bacillariales</taxon>
        <taxon>Bacillariaceae</taxon>
        <taxon>Cylindrotheca</taxon>
    </lineage>
</organism>
<feature type="domain" description="Endonuclease/exonuclease/phosphatase" evidence="2">
    <location>
        <begin position="119"/>
        <end position="456"/>
    </location>
</feature>
<comment type="caution">
    <text evidence="3">The sequence shown here is derived from an EMBL/GenBank/DDBJ whole genome shotgun (WGS) entry which is preliminary data.</text>
</comment>
<accession>A0AAD2FRK7</accession>
<dbReference type="InterPro" id="IPR005135">
    <property type="entry name" value="Endo/exonuclease/phosphatase"/>
</dbReference>
<evidence type="ECO:0000313" key="3">
    <source>
        <dbReference type="EMBL" id="CAJ1949805.1"/>
    </source>
</evidence>
<dbReference type="Pfam" id="PF03372">
    <property type="entry name" value="Exo_endo_phos"/>
    <property type="match status" value="1"/>
</dbReference>
<name>A0AAD2FRK7_9STRA</name>
<keyword evidence="4" id="KW-1185">Reference proteome</keyword>